<comment type="caution">
    <text evidence="2">The sequence shown here is derived from an EMBL/GenBank/DDBJ whole genome shotgun (WGS) entry which is preliminary data.</text>
</comment>
<dbReference type="InterPro" id="IPR028322">
    <property type="entry name" value="PNRC-like_rgn"/>
</dbReference>
<dbReference type="Proteomes" id="UP001415857">
    <property type="component" value="Unassembled WGS sequence"/>
</dbReference>
<name>A0AAP0RL06_LIQFO</name>
<evidence type="ECO:0000313" key="2">
    <source>
        <dbReference type="EMBL" id="KAK9279363.1"/>
    </source>
</evidence>
<keyword evidence="3" id="KW-1185">Reference proteome</keyword>
<dbReference type="AlphaFoldDB" id="A0AAP0RL06"/>
<dbReference type="GO" id="GO:0016071">
    <property type="term" value="P:mRNA metabolic process"/>
    <property type="evidence" value="ECO:0007669"/>
    <property type="project" value="UniProtKB-ARBA"/>
</dbReference>
<dbReference type="PANTHER" id="PTHR33670">
    <property type="entry name" value="SPLICING FACTOR, PROLINE- AND GLUTAMINE-RICH-LIKE"/>
    <property type="match status" value="1"/>
</dbReference>
<dbReference type="Pfam" id="PF15365">
    <property type="entry name" value="PNRC"/>
    <property type="match status" value="1"/>
</dbReference>
<evidence type="ECO:0000256" key="1">
    <source>
        <dbReference type="SAM" id="MobiDB-lite"/>
    </source>
</evidence>
<evidence type="ECO:0000313" key="3">
    <source>
        <dbReference type="Proteomes" id="UP001415857"/>
    </source>
</evidence>
<dbReference type="PANTHER" id="PTHR33670:SF17">
    <property type="entry name" value="ANTHER-SPECIFIC PROLINE-RICH PROTEIN APG"/>
    <property type="match status" value="1"/>
</dbReference>
<sequence>MGVAVLHPQDCIKEPFSHETLIISPSMKRPSRNPNPNSNPNRVQSHRRKRSPSGTGGGGAIHNRSPPRKTVVAKSPVPNLVMGKVKILRRGEDLNLTTSDRAPEIVKVEKIEDQVDLVLSSTDRLGPDPDMVPKQIRLTELNPVAGFYAGSAFIASPPPSSLPLPGFFTKNIVLSKTDDDATSDLRRMLRLDVS</sequence>
<gene>
    <name evidence="2" type="ORF">L1049_013042</name>
</gene>
<accession>A0AAP0RL06</accession>
<reference evidence="2 3" key="1">
    <citation type="journal article" date="2024" name="Plant J.">
        <title>Genome sequences and population genomics reveal climatic adaptation and genomic divergence between two closely related sweetgum species.</title>
        <authorList>
            <person name="Xu W.Q."/>
            <person name="Ren C.Q."/>
            <person name="Zhang X.Y."/>
            <person name="Comes H.P."/>
            <person name="Liu X.H."/>
            <person name="Li Y.G."/>
            <person name="Kettle C.J."/>
            <person name="Jalonen R."/>
            <person name="Gaisberger H."/>
            <person name="Ma Y.Z."/>
            <person name="Qiu Y.X."/>
        </authorList>
    </citation>
    <scope>NUCLEOTIDE SEQUENCE [LARGE SCALE GENOMIC DNA]</scope>
    <source>
        <strain evidence="2">Hangzhou</strain>
    </source>
</reference>
<protein>
    <submittedName>
        <fullName evidence="2">Uncharacterized protein</fullName>
    </submittedName>
</protein>
<dbReference type="EMBL" id="JBBPBK010000008">
    <property type="protein sequence ID" value="KAK9279363.1"/>
    <property type="molecule type" value="Genomic_DNA"/>
</dbReference>
<feature type="region of interest" description="Disordered" evidence="1">
    <location>
        <begin position="17"/>
        <end position="71"/>
    </location>
</feature>
<feature type="compositionally biased region" description="Low complexity" evidence="1">
    <location>
        <begin position="24"/>
        <end position="42"/>
    </location>
</feature>
<proteinExistence type="predicted"/>
<organism evidence="2 3">
    <name type="scientific">Liquidambar formosana</name>
    <name type="common">Formosan gum</name>
    <dbReference type="NCBI Taxonomy" id="63359"/>
    <lineage>
        <taxon>Eukaryota</taxon>
        <taxon>Viridiplantae</taxon>
        <taxon>Streptophyta</taxon>
        <taxon>Embryophyta</taxon>
        <taxon>Tracheophyta</taxon>
        <taxon>Spermatophyta</taxon>
        <taxon>Magnoliopsida</taxon>
        <taxon>eudicotyledons</taxon>
        <taxon>Gunneridae</taxon>
        <taxon>Pentapetalae</taxon>
        <taxon>Saxifragales</taxon>
        <taxon>Altingiaceae</taxon>
        <taxon>Liquidambar</taxon>
    </lineage>
</organism>